<reference evidence="1 2" key="1">
    <citation type="journal article" date="2019" name="Commun. Biol.">
        <title>The bagworm genome reveals a unique fibroin gene that provides high tensile strength.</title>
        <authorList>
            <person name="Kono N."/>
            <person name="Nakamura H."/>
            <person name="Ohtoshi R."/>
            <person name="Tomita M."/>
            <person name="Numata K."/>
            <person name="Arakawa K."/>
        </authorList>
    </citation>
    <scope>NUCLEOTIDE SEQUENCE [LARGE SCALE GENOMIC DNA]</scope>
</reference>
<dbReference type="AlphaFoldDB" id="A0A4C2A8N7"/>
<keyword evidence="2" id="KW-1185">Reference proteome</keyword>
<protein>
    <submittedName>
        <fullName evidence="1">Uncharacterized protein</fullName>
    </submittedName>
</protein>
<name>A0A4C2A8N7_EUMVA</name>
<organism evidence="1 2">
    <name type="scientific">Eumeta variegata</name>
    <name type="common">Bagworm moth</name>
    <name type="synonym">Eumeta japonica</name>
    <dbReference type="NCBI Taxonomy" id="151549"/>
    <lineage>
        <taxon>Eukaryota</taxon>
        <taxon>Metazoa</taxon>
        <taxon>Ecdysozoa</taxon>
        <taxon>Arthropoda</taxon>
        <taxon>Hexapoda</taxon>
        <taxon>Insecta</taxon>
        <taxon>Pterygota</taxon>
        <taxon>Neoptera</taxon>
        <taxon>Endopterygota</taxon>
        <taxon>Lepidoptera</taxon>
        <taxon>Glossata</taxon>
        <taxon>Ditrysia</taxon>
        <taxon>Tineoidea</taxon>
        <taxon>Psychidae</taxon>
        <taxon>Oiketicinae</taxon>
        <taxon>Eumeta</taxon>
    </lineage>
</organism>
<comment type="caution">
    <text evidence="1">The sequence shown here is derived from an EMBL/GenBank/DDBJ whole genome shotgun (WGS) entry which is preliminary data.</text>
</comment>
<accession>A0A4C2A8N7</accession>
<sequence length="84" mass="9577">MARDFDNITNLGKITRRIEPEQNATSLFAKRLKSIDIHAFVTLSEGARLARTTPPPPQQSEYFILKRRREHRGAPGESICQRTA</sequence>
<proteinExistence type="predicted"/>
<evidence type="ECO:0000313" key="2">
    <source>
        <dbReference type="Proteomes" id="UP000299102"/>
    </source>
</evidence>
<dbReference type="Proteomes" id="UP000299102">
    <property type="component" value="Unassembled WGS sequence"/>
</dbReference>
<evidence type="ECO:0000313" key="1">
    <source>
        <dbReference type="EMBL" id="GBP95549.1"/>
    </source>
</evidence>
<gene>
    <name evidence="1" type="ORF">EVAR_100364_1</name>
</gene>
<dbReference type="EMBL" id="BGZK01002649">
    <property type="protein sequence ID" value="GBP95549.1"/>
    <property type="molecule type" value="Genomic_DNA"/>
</dbReference>